<dbReference type="Pfam" id="PF05235">
    <property type="entry name" value="CHAD"/>
    <property type="match status" value="1"/>
</dbReference>
<gene>
    <name evidence="2" type="ORF">NOF55_07150</name>
</gene>
<dbReference type="InterPro" id="IPR007899">
    <property type="entry name" value="CHAD_dom"/>
</dbReference>
<proteinExistence type="predicted"/>
<comment type="caution">
    <text evidence="2">The sequence shown here is derived from an EMBL/GenBank/DDBJ whole genome shotgun (WGS) entry which is preliminary data.</text>
</comment>
<dbReference type="InterPro" id="IPR038186">
    <property type="entry name" value="CHAD_dom_sf"/>
</dbReference>
<reference evidence="2" key="1">
    <citation type="submission" date="2022-07" db="EMBL/GenBank/DDBJ databases">
        <title>Ectorhizobium quercum gen.nov., sp. nov.</title>
        <authorList>
            <person name="Ma T."/>
            <person name="Li Y."/>
        </authorList>
    </citation>
    <scope>NUCLEOTIDE SEQUENCE</scope>
    <source>
        <strain evidence="2">BDR2-2</strain>
    </source>
</reference>
<keyword evidence="3" id="KW-1185">Reference proteome</keyword>
<accession>A0AAE3SUN5</accession>
<evidence type="ECO:0000313" key="2">
    <source>
        <dbReference type="EMBL" id="MCX8996878.1"/>
    </source>
</evidence>
<dbReference type="Gene3D" id="1.40.20.10">
    <property type="entry name" value="CHAD domain"/>
    <property type="match status" value="1"/>
</dbReference>
<dbReference type="RefSeq" id="WP_306410652.1">
    <property type="nucleotide sequence ID" value="NZ_JANFPI010000002.1"/>
</dbReference>
<feature type="domain" description="CHAD" evidence="1">
    <location>
        <begin position="8"/>
        <end position="285"/>
    </location>
</feature>
<dbReference type="AlphaFoldDB" id="A0AAE3SUN5"/>
<evidence type="ECO:0000259" key="1">
    <source>
        <dbReference type="PROSITE" id="PS51708"/>
    </source>
</evidence>
<organism evidence="2 3">
    <name type="scientific">Ectorhizobium quercum</name>
    <dbReference type="NCBI Taxonomy" id="2965071"/>
    <lineage>
        <taxon>Bacteria</taxon>
        <taxon>Pseudomonadati</taxon>
        <taxon>Pseudomonadota</taxon>
        <taxon>Alphaproteobacteria</taxon>
        <taxon>Hyphomicrobiales</taxon>
        <taxon>Rhizobiaceae</taxon>
        <taxon>Ectorhizobium</taxon>
    </lineage>
</organism>
<evidence type="ECO:0000313" key="3">
    <source>
        <dbReference type="Proteomes" id="UP001208771"/>
    </source>
</evidence>
<dbReference type="SMART" id="SM00880">
    <property type="entry name" value="CHAD"/>
    <property type="match status" value="1"/>
</dbReference>
<protein>
    <submittedName>
        <fullName evidence="2">CHAD domain-containing protein</fullName>
    </submittedName>
</protein>
<dbReference type="EMBL" id="JANFPI010000002">
    <property type="protein sequence ID" value="MCX8996878.1"/>
    <property type="molecule type" value="Genomic_DNA"/>
</dbReference>
<name>A0AAE3SUN5_9HYPH</name>
<sequence>MALRLDPATLSGARLRSGAREAFENAVALLSGQPEGPHHAVHETRKTLKRMRALYRLVAHRNKADLSRENARLRDIARRLARGREAAALAETARWLVAQARSADETALLTRTAAALEARRDSLTGQDTEADIAAAIEALAGAIEGTAVLSLPDSRKKTARLIARNWQRAMQKGRRALSPLTVDSPAEAFHELRKATQTANAYHTLLKPLWPQALTARQDRLRDLIDTLGRENDLAGIVLLMEKEPQHFGEAIEQVIQQRVLARRREALRLSALQQAAKVFAADPKEDAEPIEILWNGLGN</sequence>
<dbReference type="Proteomes" id="UP001208771">
    <property type="component" value="Unassembled WGS sequence"/>
</dbReference>
<dbReference type="PROSITE" id="PS51708">
    <property type="entry name" value="CHAD"/>
    <property type="match status" value="1"/>
</dbReference>